<protein>
    <recommendedName>
        <fullName evidence="2">Transcriptional regulator SutA RNAP-binding domain-containing protein</fullName>
    </recommendedName>
</protein>
<comment type="caution">
    <text evidence="3">The sequence shown here is derived from an EMBL/GenBank/DDBJ whole genome shotgun (WGS) entry which is preliminary data.</text>
</comment>
<dbReference type="InterPro" id="IPR049191">
    <property type="entry name" value="SutA_RBD"/>
</dbReference>
<evidence type="ECO:0000259" key="2">
    <source>
        <dbReference type="Pfam" id="PF20661"/>
    </source>
</evidence>
<feature type="domain" description="Transcriptional regulator SutA RNAP-binding" evidence="2">
    <location>
        <begin position="6"/>
        <end position="38"/>
    </location>
</feature>
<name>A0A5C8Z952_9GAMM</name>
<evidence type="ECO:0000313" key="4">
    <source>
        <dbReference type="Proteomes" id="UP000321764"/>
    </source>
</evidence>
<dbReference type="RefSeq" id="WP_147713293.1">
    <property type="nucleotide sequence ID" value="NZ_VKAD01000001.1"/>
</dbReference>
<organism evidence="3 4">
    <name type="scientific">Reinekea thalattae</name>
    <dbReference type="NCBI Taxonomy" id="2593301"/>
    <lineage>
        <taxon>Bacteria</taxon>
        <taxon>Pseudomonadati</taxon>
        <taxon>Pseudomonadota</taxon>
        <taxon>Gammaproteobacteria</taxon>
        <taxon>Oceanospirillales</taxon>
        <taxon>Saccharospirillaceae</taxon>
        <taxon>Reinekea</taxon>
    </lineage>
</organism>
<dbReference type="EMBL" id="VKAD01000001">
    <property type="protein sequence ID" value="TXR53894.1"/>
    <property type="molecule type" value="Genomic_DNA"/>
</dbReference>
<proteinExistence type="predicted"/>
<sequence>MKPVRSKKEMQAELDKQVRDFVEHGGNIDQVERGQTGLDREKPWVNPFKSTESEKSQPRTPVPEVVAAIDARKSTAKKPKAKYNKPKKKWILDDFGEPVRWVWSDQADD</sequence>
<dbReference type="Pfam" id="PF20661">
    <property type="entry name" value="SutA-RBD"/>
    <property type="match status" value="1"/>
</dbReference>
<dbReference type="OrthoDB" id="6077921at2"/>
<dbReference type="AlphaFoldDB" id="A0A5C8Z952"/>
<keyword evidence="4" id="KW-1185">Reference proteome</keyword>
<evidence type="ECO:0000313" key="3">
    <source>
        <dbReference type="EMBL" id="TXR53894.1"/>
    </source>
</evidence>
<reference evidence="3 4" key="1">
    <citation type="submission" date="2019-07" db="EMBL/GenBank/DDBJ databases">
        <title>Reinekea sp. strain SSH23 genome sequencing and assembly.</title>
        <authorList>
            <person name="Kim I."/>
        </authorList>
    </citation>
    <scope>NUCLEOTIDE SEQUENCE [LARGE SCALE GENOMIC DNA]</scope>
    <source>
        <strain evidence="3 4">SSH23</strain>
    </source>
</reference>
<dbReference type="Proteomes" id="UP000321764">
    <property type="component" value="Unassembled WGS sequence"/>
</dbReference>
<gene>
    <name evidence="3" type="ORF">FME95_04895</name>
</gene>
<evidence type="ECO:0000256" key="1">
    <source>
        <dbReference type="SAM" id="MobiDB-lite"/>
    </source>
</evidence>
<accession>A0A5C8Z952</accession>
<feature type="region of interest" description="Disordered" evidence="1">
    <location>
        <begin position="28"/>
        <end position="62"/>
    </location>
</feature>